<feature type="repeat" description="PPR" evidence="3">
    <location>
        <begin position="608"/>
        <end position="642"/>
    </location>
</feature>
<dbReference type="GO" id="GO:0003729">
    <property type="term" value="F:mRNA binding"/>
    <property type="evidence" value="ECO:0007669"/>
    <property type="project" value="EnsemblPlants"/>
</dbReference>
<dbReference type="InterPro" id="IPR011990">
    <property type="entry name" value="TPR-like_helical_dom_sf"/>
</dbReference>
<evidence type="ECO:0000256" key="2">
    <source>
        <dbReference type="ARBA" id="ARBA00022737"/>
    </source>
</evidence>
<evidence type="ECO:0000313" key="4">
    <source>
        <dbReference type="EMBL" id="KCW90149.1"/>
    </source>
</evidence>
<gene>
    <name evidence="4" type="ORF">EUGRSUZ_A02340</name>
</gene>
<dbReference type="InParanoid" id="A0A059DI54"/>
<dbReference type="Pfam" id="PF13041">
    <property type="entry name" value="PPR_2"/>
    <property type="match status" value="5"/>
</dbReference>
<feature type="repeat" description="PPR" evidence="3">
    <location>
        <begin position="183"/>
        <end position="217"/>
    </location>
</feature>
<evidence type="ECO:0000256" key="3">
    <source>
        <dbReference type="PROSITE-ProRule" id="PRU00708"/>
    </source>
</evidence>
<dbReference type="NCBIfam" id="TIGR00756">
    <property type="entry name" value="PPR"/>
    <property type="match status" value="9"/>
</dbReference>
<dbReference type="FunFam" id="1.25.40.10:FF:000558">
    <property type="entry name" value="Pentatricopeptide repeat-containing protein At5g39710"/>
    <property type="match status" value="1"/>
</dbReference>
<feature type="repeat" description="PPR" evidence="3">
    <location>
        <begin position="218"/>
        <end position="252"/>
    </location>
</feature>
<feature type="repeat" description="PPR" evidence="3">
    <location>
        <begin position="253"/>
        <end position="283"/>
    </location>
</feature>
<evidence type="ECO:0000256" key="1">
    <source>
        <dbReference type="ARBA" id="ARBA00007626"/>
    </source>
</evidence>
<feature type="repeat" description="PPR" evidence="3">
    <location>
        <begin position="148"/>
        <end position="182"/>
    </location>
</feature>
<name>A0A059DI54_EUCGR</name>
<dbReference type="InterPro" id="IPR002885">
    <property type="entry name" value="PPR_rpt"/>
</dbReference>
<proteinExistence type="inferred from homology"/>
<feature type="repeat" description="PPR" evidence="3">
    <location>
        <begin position="375"/>
        <end position="409"/>
    </location>
</feature>
<dbReference type="InterPro" id="IPR051222">
    <property type="entry name" value="PPR/CCM1_RNA-binding"/>
</dbReference>
<organism evidence="4">
    <name type="scientific">Eucalyptus grandis</name>
    <name type="common">Flooded gum</name>
    <dbReference type="NCBI Taxonomy" id="71139"/>
    <lineage>
        <taxon>Eukaryota</taxon>
        <taxon>Viridiplantae</taxon>
        <taxon>Streptophyta</taxon>
        <taxon>Embryophyta</taxon>
        <taxon>Tracheophyta</taxon>
        <taxon>Spermatophyta</taxon>
        <taxon>Magnoliopsida</taxon>
        <taxon>eudicotyledons</taxon>
        <taxon>Gunneridae</taxon>
        <taxon>Pentapetalae</taxon>
        <taxon>rosids</taxon>
        <taxon>malvids</taxon>
        <taxon>Myrtales</taxon>
        <taxon>Myrtaceae</taxon>
        <taxon>Myrtoideae</taxon>
        <taxon>Eucalypteae</taxon>
        <taxon>Eucalyptus</taxon>
    </lineage>
</organism>
<accession>A0A059DI54</accession>
<dbReference type="FunCoup" id="A0A059DI54">
    <property type="interactions" value="1169"/>
</dbReference>
<feature type="repeat" description="PPR" evidence="3">
    <location>
        <begin position="305"/>
        <end position="339"/>
    </location>
</feature>
<dbReference type="PROSITE" id="PS51375">
    <property type="entry name" value="PPR"/>
    <property type="match status" value="12"/>
</dbReference>
<evidence type="ECO:0008006" key="5">
    <source>
        <dbReference type="Google" id="ProtNLM"/>
    </source>
</evidence>
<dbReference type="PANTHER" id="PTHR47942">
    <property type="entry name" value="TETRATRICOPEPTIDE REPEAT (TPR)-LIKE SUPERFAMILY PROTEIN-RELATED"/>
    <property type="match status" value="1"/>
</dbReference>
<dbReference type="SUPFAM" id="SSF48452">
    <property type="entry name" value="TPR-like"/>
    <property type="match status" value="1"/>
</dbReference>
<dbReference type="AlphaFoldDB" id="A0A059DI54"/>
<dbReference type="Gramene" id="KCW90149">
    <property type="protein sequence ID" value="KCW90149"/>
    <property type="gene ID" value="EUGRSUZ_A02340"/>
</dbReference>
<reference evidence="4" key="1">
    <citation type="submission" date="2013-07" db="EMBL/GenBank/DDBJ databases">
        <title>The genome of Eucalyptus grandis.</title>
        <authorList>
            <person name="Schmutz J."/>
            <person name="Hayes R."/>
            <person name="Myburg A."/>
            <person name="Tuskan G."/>
            <person name="Grattapaglia D."/>
            <person name="Rokhsar D.S."/>
        </authorList>
    </citation>
    <scope>NUCLEOTIDE SEQUENCE</scope>
    <source>
        <tissue evidence="4">Leaf extractions</tissue>
    </source>
</reference>
<dbReference type="Gene3D" id="1.25.40.10">
    <property type="entry name" value="Tetratricopeptide repeat domain"/>
    <property type="match status" value="6"/>
</dbReference>
<feature type="repeat" description="PPR" evidence="3">
    <location>
        <begin position="410"/>
        <end position="444"/>
    </location>
</feature>
<feature type="repeat" description="PPR" evidence="3">
    <location>
        <begin position="573"/>
        <end position="607"/>
    </location>
</feature>
<dbReference type="EMBL" id="KK198753">
    <property type="protein sequence ID" value="KCW90149.1"/>
    <property type="molecule type" value="Genomic_DNA"/>
</dbReference>
<dbReference type="OMA" id="SMCQSGQ"/>
<dbReference type="PANTHER" id="PTHR47942:SF35">
    <property type="entry name" value="OS09G0110200 PROTEIN"/>
    <property type="match status" value="1"/>
</dbReference>
<feature type="repeat" description="PPR" evidence="3">
    <location>
        <begin position="469"/>
        <end position="503"/>
    </location>
</feature>
<protein>
    <recommendedName>
        <fullName evidence="5">Pentacotripeptide-repeat region of PRORP domain-containing protein</fullName>
    </recommendedName>
</protein>
<sequence>MPTLPSSGSSKLVSIDSSHYEVLAILDAAAGPVEPALDRISPFLSHDVVESVVREQRDRARCFRFLFWAMRDRRFRVWDSHRLVVDVLAEEEGAFDVYWRVLEEVRSCGLRIVSDAFLVLISAYWKMGMAEKAVDAFERMRDFDCEPNVYTYNKIMHVIVRKQIFMLALAIYNKMAKSDCLPNQATYTILIDAFCKTGKIKDALKMFDEMTLRGISPNERTYTIVIAGLCQAKSTDYAYKLFESMRESGCSPDTVTYNVLLDGFCKAGKIDEALLVLPTFEKEAGRYDEVDVWYRRIVKEEVTPDVTLYAIMIRGLSKAGRMEDAMSMLEEMTQRGLTPNSYCYNAIVKGFCDAGLLDEARSLQLEISRRDSIHDACTYTILISGLCRNGLVEEARQIFDEMEKHGCLPSVVTFNALINGLCKSGQLQEANLLLHKMEIGRNPSIFLLLSQGSKRGSDSERLKEMGLADSVTYATVIDGLQRVDREEKAFKLFDQMERVGIPPSSSVYKCLITWSCRRQKLPLAFSLWLKYLNNLPGRDDGTLKVAEDHFEKGEVEQAFRHLLQLEMSLKDFDLAPYNILLIGMCQAWRIEEALKIFLLLKENELEITYTSCSTLLPALCKEGYLDASVEVFLYMLEGGFHVKFRHCNQLIRSLLLSDDRRQWAYGLIDKMESLGLKFHLYESTESLLHRHSNMRNLEQVVPG</sequence>
<dbReference type="Pfam" id="PF12854">
    <property type="entry name" value="PPR_1"/>
    <property type="match status" value="1"/>
</dbReference>
<feature type="repeat" description="PPR" evidence="3">
    <location>
        <begin position="113"/>
        <end position="147"/>
    </location>
</feature>
<keyword evidence="2" id="KW-0677">Repeat</keyword>
<feature type="repeat" description="PPR" evidence="3">
    <location>
        <begin position="340"/>
        <end position="370"/>
    </location>
</feature>
<dbReference type="Pfam" id="PF01535">
    <property type="entry name" value="PPR"/>
    <property type="match status" value="2"/>
</dbReference>
<comment type="similarity">
    <text evidence="1">Belongs to the PPR family. P subfamily.</text>
</comment>